<dbReference type="Gene3D" id="1.10.630.10">
    <property type="entry name" value="Cytochrome P450"/>
    <property type="match status" value="2"/>
</dbReference>
<dbReference type="PANTHER" id="PTHR47947">
    <property type="entry name" value="CYTOCHROME P450 82C3-RELATED"/>
    <property type="match status" value="1"/>
</dbReference>
<dbReference type="PRINTS" id="PR00385">
    <property type="entry name" value="P450"/>
</dbReference>
<comment type="cofactor">
    <cofactor evidence="1 12">
        <name>heme</name>
        <dbReference type="ChEBI" id="CHEBI:30413"/>
    </cofactor>
</comment>
<comment type="similarity">
    <text evidence="3">Belongs to the cytochrome P450 family.</text>
</comment>
<keyword evidence="8" id="KW-0560">Oxidoreductase</keyword>
<evidence type="ECO:0000256" key="3">
    <source>
        <dbReference type="ARBA" id="ARBA00010617"/>
    </source>
</evidence>
<dbReference type="InterPro" id="IPR017972">
    <property type="entry name" value="Cyt_P450_CS"/>
</dbReference>
<dbReference type="InterPro" id="IPR050651">
    <property type="entry name" value="Plant_Cytochrome_P450_Monoox"/>
</dbReference>
<evidence type="ECO:0000256" key="2">
    <source>
        <dbReference type="ARBA" id="ARBA00004370"/>
    </source>
</evidence>
<protein>
    <recommendedName>
        <fullName evidence="16">Cytochrome P450 CYP82D47-like</fullName>
    </recommendedName>
</protein>
<evidence type="ECO:0000256" key="12">
    <source>
        <dbReference type="PIRSR" id="PIRSR602401-1"/>
    </source>
</evidence>
<dbReference type="PRINTS" id="PR00463">
    <property type="entry name" value="EP450I"/>
</dbReference>
<feature type="binding site" description="axial binding residue" evidence="12">
    <location>
        <position position="475"/>
    </location>
    <ligand>
        <name>heme</name>
        <dbReference type="ChEBI" id="CHEBI:30413"/>
    </ligand>
    <ligandPart>
        <name>Fe</name>
        <dbReference type="ChEBI" id="CHEBI:18248"/>
    </ligandPart>
</feature>
<dbReference type="EMBL" id="MTKT01002214">
    <property type="protein sequence ID" value="OWM80779.1"/>
    <property type="molecule type" value="Genomic_DNA"/>
</dbReference>
<keyword evidence="11 13" id="KW-0472">Membrane</keyword>
<sequence length="708" mass="79601">MSASIILITVFALCISLLYITSLITRKGGDTKKRLARGTKTAPDAGGSWPLLGHLHLLGGPLPAHLVLAQMADKYGPIFTISLGLRGAVVVNTWELAKECLTTNDRAFATRPRTMAYEILTYKYAMVCFSPYSPYWRQVRRISTLELLSSHRISLLRQVREYEVLTSVRDIYQEYRKKNSISTSDSRAEPASSLLVDMKRWFGDITVNIMFKMIVGKRFNDDGEGDEGGRKALRDWIELMGRFVVSDGLPFLRCLDLGGHEKAMKRTAQKLDRVVQRWLDEHKARRNSDGAAVGAVKSEQDFMDVLLSILGDAEISSYDSDTINKATCMQMILAGTDTTTVTMTWAISLLLNNKEALKKIQHDLDAQIGKDRQVNELDLQNLPYLQAIIKETLRLYPAAPLSLPQEAIEDSNISDYFVPRGTQLVLNLYKIQRDPRVWPDPSEFRPERFLTTHKDFDVRGHNFDLIPFGSGRRMCPGISLALQVIGLTLASFLHAFDIQAPGDEAIDMEEAIGLTNLKASPLEVLVSPRVPERVYRLGLRRAVVVNTWEVAKECLTTNNRAFATRPKSMSLEILTYIYVMIGLLRKVREFEVLALARDICEEYRRKIICSTGDSRAEPASSLLVDMKRWFGDLTANIMFSMTLGKRFNDSGEGDEEGRKALRDWVGAHREICGVRRAPLPQVARLGRPWEGHEEDCVGVRPGGVTVVG</sequence>
<organism evidence="14 15">
    <name type="scientific">Punica granatum</name>
    <name type="common">Pomegranate</name>
    <dbReference type="NCBI Taxonomy" id="22663"/>
    <lineage>
        <taxon>Eukaryota</taxon>
        <taxon>Viridiplantae</taxon>
        <taxon>Streptophyta</taxon>
        <taxon>Embryophyta</taxon>
        <taxon>Tracheophyta</taxon>
        <taxon>Spermatophyta</taxon>
        <taxon>Magnoliopsida</taxon>
        <taxon>eudicotyledons</taxon>
        <taxon>Gunneridae</taxon>
        <taxon>Pentapetalae</taxon>
        <taxon>rosids</taxon>
        <taxon>malvids</taxon>
        <taxon>Myrtales</taxon>
        <taxon>Lythraceae</taxon>
        <taxon>Punica</taxon>
    </lineage>
</organism>
<proteinExistence type="inferred from homology"/>
<keyword evidence="6 12" id="KW-0479">Metal-binding</keyword>
<dbReference type="InterPro" id="IPR036396">
    <property type="entry name" value="Cyt_P450_sf"/>
</dbReference>
<keyword evidence="5 13" id="KW-0812">Transmembrane</keyword>
<evidence type="ECO:0000256" key="11">
    <source>
        <dbReference type="ARBA" id="ARBA00023136"/>
    </source>
</evidence>
<dbReference type="InterPro" id="IPR002401">
    <property type="entry name" value="Cyt_P450_E_grp-I"/>
</dbReference>
<accession>A0A218X7V3</accession>
<keyword evidence="7 13" id="KW-1133">Transmembrane helix</keyword>
<evidence type="ECO:0008006" key="16">
    <source>
        <dbReference type="Google" id="ProtNLM"/>
    </source>
</evidence>
<dbReference type="FunFam" id="1.10.630.10:FF:000026">
    <property type="entry name" value="Cytochrome P450 82C4"/>
    <property type="match status" value="1"/>
</dbReference>
<evidence type="ECO:0000313" key="14">
    <source>
        <dbReference type="EMBL" id="OWM80779.1"/>
    </source>
</evidence>
<feature type="transmembrane region" description="Helical" evidence="13">
    <location>
        <begin position="6"/>
        <end position="25"/>
    </location>
</feature>
<dbReference type="Proteomes" id="UP000197138">
    <property type="component" value="Unassembled WGS sequence"/>
</dbReference>
<evidence type="ECO:0000256" key="10">
    <source>
        <dbReference type="ARBA" id="ARBA00023033"/>
    </source>
</evidence>
<keyword evidence="10" id="KW-0503">Monooxygenase</keyword>
<evidence type="ECO:0000313" key="15">
    <source>
        <dbReference type="Proteomes" id="UP000197138"/>
    </source>
</evidence>
<evidence type="ECO:0000256" key="9">
    <source>
        <dbReference type="ARBA" id="ARBA00023004"/>
    </source>
</evidence>
<dbReference type="Pfam" id="PF00067">
    <property type="entry name" value="p450"/>
    <property type="match status" value="1"/>
</dbReference>
<name>A0A218X7V3_PUNGR</name>
<dbReference type="PANTHER" id="PTHR47947:SF26">
    <property type="entry name" value="CYTOCHROME P450"/>
    <property type="match status" value="1"/>
</dbReference>
<dbReference type="AlphaFoldDB" id="A0A218X7V3"/>
<evidence type="ECO:0000256" key="6">
    <source>
        <dbReference type="ARBA" id="ARBA00022723"/>
    </source>
</evidence>
<evidence type="ECO:0000256" key="8">
    <source>
        <dbReference type="ARBA" id="ARBA00023002"/>
    </source>
</evidence>
<dbReference type="GO" id="GO:0020037">
    <property type="term" value="F:heme binding"/>
    <property type="evidence" value="ECO:0007669"/>
    <property type="project" value="InterPro"/>
</dbReference>
<keyword evidence="9 12" id="KW-0408">Iron</keyword>
<keyword evidence="4 12" id="KW-0349">Heme</keyword>
<dbReference type="GO" id="GO:0005506">
    <property type="term" value="F:iron ion binding"/>
    <property type="evidence" value="ECO:0007669"/>
    <property type="project" value="InterPro"/>
</dbReference>
<dbReference type="SUPFAM" id="SSF48264">
    <property type="entry name" value="Cytochrome P450"/>
    <property type="match status" value="2"/>
</dbReference>
<evidence type="ECO:0000256" key="4">
    <source>
        <dbReference type="ARBA" id="ARBA00022617"/>
    </source>
</evidence>
<evidence type="ECO:0000256" key="1">
    <source>
        <dbReference type="ARBA" id="ARBA00001971"/>
    </source>
</evidence>
<reference evidence="15" key="1">
    <citation type="journal article" date="2017" name="Plant J.">
        <title>The pomegranate (Punica granatum L.) genome and the genomics of punicalagin biosynthesis.</title>
        <authorList>
            <person name="Qin G."/>
            <person name="Xu C."/>
            <person name="Ming R."/>
            <person name="Tang H."/>
            <person name="Guyot R."/>
            <person name="Kramer E.M."/>
            <person name="Hu Y."/>
            <person name="Yi X."/>
            <person name="Qi Y."/>
            <person name="Xu X."/>
            <person name="Gao Z."/>
            <person name="Pan H."/>
            <person name="Jian J."/>
            <person name="Tian Y."/>
            <person name="Yue Z."/>
            <person name="Xu Y."/>
        </authorList>
    </citation>
    <scope>NUCLEOTIDE SEQUENCE [LARGE SCALE GENOMIC DNA]</scope>
    <source>
        <strain evidence="15">cv. Dabenzi</strain>
    </source>
</reference>
<dbReference type="InterPro" id="IPR001128">
    <property type="entry name" value="Cyt_P450"/>
</dbReference>
<evidence type="ECO:0000256" key="7">
    <source>
        <dbReference type="ARBA" id="ARBA00022989"/>
    </source>
</evidence>
<comment type="caution">
    <text evidence="14">The sequence shown here is derived from an EMBL/GenBank/DDBJ whole genome shotgun (WGS) entry which is preliminary data.</text>
</comment>
<evidence type="ECO:0000256" key="5">
    <source>
        <dbReference type="ARBA" id="ARBA00022692"/>
    </source>
</evidence>
<gene>
    <name evidence="14" type="ORF">CDL15_Pgr006809</name>
</gene>
<dbReference type="GO" id="GO:0016020">
    <property type="term" value="C:membrane"/>
    <property type="evidence" value="ECO:0007669"/>
    <property type="project" value="UniProtKB-SubCell"/>
</dbReference>
<dbReference type="GO" id="GO:0016709">
    <property type="term" value="F:oxidoreductase activity, acting on paired donors, with incorporation or reduction of molecular oxygen, NAD(P)H as one donor, and incorporation of one atom of oxygen"/>
    <property type="evidence" value="ECO:0007669"/>
    <property type="project" value="UniProtKB-ARBA"/>
</dbReference>
<comment type="subcellular location">
    <subcellularLocation>
        <location evidence="2">Membrane</location>
    </subcellularLocation>
</comment>
<dbReference type="PROSITE" id="PS00086">
    <property type="entry name" value="CYTOCHROME_P450"/>
    <property type="match status" value="1"/>
</dbReference>
<evidence type="ECO:0000256" key="13">
    <source>
        <dbReference type="SAM" id="Phobius"/>
    </source>
</evidence>